<feature type="transmembrane region" description="Helical" evidence="1">
    <location>
        <begin position="218"/>
        <end position="240"/>
    </location>
</feature>
<keyword evidence="1" id="KW-0472">Membrane</keyword>
<organism evidence="2 3">
    <name type="scientific">Dictyobacter halimunensis</name>
    <dbReference type="NCBI Taxonomy" id="3026934"/>
    <lineage>
        <taxon>Bacteria</taxon>
        <taxon>Bacillati</taxon>
        <taxon>Chloroflexota</taxon>
        <taxon>Ktedonobacteria</taxon>
        <taxon>Ktedonobacterales</taxon>
        <taxon>Dictyobacteraceae</taxon>
        <taxon>Dictyobacter</taxon>
    </lineage>
</organism>
<feature type="transmembrane region" description="Helical" evidence="1">
    <location>
        <begin position="68"/>
        <end position="89"/>
    </location>
</feature>
<feature type="transmembrane region" description="Helical" evidence="1">
    <location>
        <begin position="138"/>
        <end position="159"/>
    </location>
</feature>
<evidence type="ECO:0000313" key="3">
    <source>
        <dbReference type="Proteomes" id="UP001344906"/>
    </source>
</evidence>
<feature type="transmembrane region" description="Helical" evidence="1">
    <location>
        <begin position="185"/>
        <end position="206"/>
    </location>
</feature>
<feature type="transmembrane region" description="Helical" evidence="1">
    <location>
        <begin position="110"/>
        <end position="132"/>
    </location>
</feature>
<protein>
    <recommendedName>
        <fullName evidence="4">Cytochrome b561 bacterial/Ni-hydrogenase domain-containing protein</fullName>
    </recommendedName>
</protein>
<keyword evidence="1" id="KW-1133">Transmembrane helix</keyword>
<dbReference type="EMBL" id="BSRI01000001">
    <property type="protein sequence ID" value="GLV53208.1"/>
    <property type="molecule type" value="Genomic_DNA"/>
</dbReference>
<gene>
    <name evidence="2" type="ORF">KDH_00630</name>
</gene>
<keyword evidence="3" id="KW-1185">Reference proteome</keyword>
<evidence type="ECO:0000313" key="2">
    <source>
        <dbReference type="EMBL" id="GLV53208.1"/>
    </source>
</evidence>
<proteinExistence type="predicted"/>
<evidence type="ECO:0000256" key="1">
    <source>
        <dbReference type="SAM" id="Phobius"/>
    </source>
</evidence>
<feature type="transmembrane region" description="Helical" evidence="1">
    <location>
        <begin position="37"/>
        <end position="62"/>
    </location>
</feature>
<dbReference type="Proteomes" id="UP001344906">
    <property type="component" value="Unassembled WGS sequence"/>
</dbReference>
<accession>A0ABQ6FGX0</accession>
<sequence length="252" mass="27388">MPSRTPGNELPEYLSQARHLEHKDEETHAGAVGNERITALVSLVLLVLIIVELVTSALLRVWLPAHTVVGVLLAGPLLVKIGSTGWRFLRYYTRVSAYVRRGPPPLVLRVLGPVLLVTTLVMVGSGIGLVVIGPLQPFLLTHVFSALVWLPLIAVHSFAHFQQVPRSIASDWSRRLGSRFSVGRVLRLGINLGALVLGVIGAWFLFPAATPLFAWGQMNVIGVGPFLVGMGSALLAILFARPWRWGRLAKGV</sequence>
<name>A0ABQ6FGX0_9CHLR</name>
<comment type="caution">
    <text evidence="2">The sequence shown here is derived from an EMBL/GenBank/DDBJ whole genome shotgun (WGS) entry which is preliminary data.</text>
</comment>
<reference evidence="2 3" key="1">
    <citation type="submission" date="2023-02" db="EMBL/GenBank/DDBJ databases">
        <title>Dictyobacter halimunensis sp. nov., a new member of the class Ktedonobacteria from forest soil in a geothermal area.</title>
        <authorList>
            <person name="Rachmania M.K."/>
            <person name="Ningsih F."/>
            <person name="Sakai Y."/>
            <person name="Yabe S."/>
            <person name="Yokota A."/>
            <person name="Sjamsuridzal W."/>
        </authorList>
    </citation>
    <scope>NUCLEOTIDE SEQUENCE [LARGE SCALE GENOMIC DNA]</scope>
    <source>
        <strain evidence="2 3">S3.2.2.5</strain>
    </source>
</reference>
<keyword evidence="1" id="KW-0812">Transmembrane</keyword>
<dbReference type="RefSeq" id="WP_338246654.1">
    <property type="nucleotide sequence ID" value="NZ_BSRI01000001.1"/>
</dbReference>
<evidence type="ECO:0008006" key="4">
    <source>
        <dbReference type="Google" id="ProtNLM"/>
    </source>
</evidence>